<keyword evidence="7" id="KW-0443">Lipid metabolism</keyword>
<protein>
    <recommendedName>
        <fullName evidence="11">Acyl carrier protein</fullName>
    </recommendedName>
</protein>
<keyword evidence="8 11" id="KW-0275">Fatty acid biosynthesis</keyword>
<dbReference type="Gene3D" id="1.10.1200.10">
    <property type="entry name" value="ACP-like"/>
    <property type="match status" value="1"/>
</dbReference>
<evidence type="ECO:0000256" key="6">
    <source>
        <dbReference type="ARBA" id="ARBA00022832"/>
    </source>
</evidence>
<sequence>MAAAVAGNALFKHLWVNVHNSNACHPLFAFSLNLLRCHFSGEVRGSFIDKHKVTDPVISIVNSLGIVDLSKVTPNANFKVYLDLDSLDTKEPVMALEEEFGFEITDDEAITIDSVNHAVDFIASHPQAK</sequence>
<dbReference type="PANTHER" id="PTHR20863">
    <property type="entry name" value="ACYL CARRIER PROTEIN"/>
    <property type="match status" value="1"/>
</dbReference>
<evidence type="ECO:0000313" key="14">
    <source>
        <dbReference type="Proteomes" id="UP001420932"/>
    </source>
</evidence>
<evidence type="ECO:0000256" key="2">
    <source>
        <dbReference type="ARBA" id="ARBA00010930"/>
    </source>
</evidence>
<comment type="similarity">
    <text evidence="2">Belongs to the acyl carrier protein (ACP) family.</text>
</comment>
<evidence type="ECO:0000256" key="4">
    <source>
        <dbReference type="ARBA" id="ARBA00022516"/>
    </source>
</evidence>
<evidence type="ECO:0000256" key="8">
    <source>
        <dbReference type="ARBA" id="ARBA00023160"/>
    </source>
</evidence>
<evidence type="ECO:0000313" key="13">
    <source>
        <dbReference type="EMBL" id="KAK9151040.1"/>
    </source>
</evidence>
<evidence type="ECO:0000256" key="7">
    <source>
        <dbReference type="ARBA" id="ARBA00023098"/>
    </source>
</evidence>
<evidence type="ECO:0000256" key="11">
    <source>
        <dbReference type="RuleBase" id="RU000722"/>
    </source>
</evidence>
<dbReference type="Proteomes" id="UP001420932">
    <property type="component" value="Unassembled WGS sequence"/>
</dbReference>
<evidence type="ECO:0000256" key="9">
    <source>
        <dbReference type="ARBA" id="ARBA00057783"/>
    </source>
</evidence>
<feature type="domain" description="Carrier" evidence="12">
    <location>
        <begin position="51"/>
        <end position="126"/>
    </location>
</feature>
<dbReference type="GO" id="GO:0000036">
    <property type="term" value="F:acyl carrier activity"/>
    <property type="evidence" value="ECO:0007669"/>
    <property type="project" value="TreeGrafter"/>
</dbReference>
<comment type="caution">
    <text evidence="13">The sequence shown here is derived from an EMBL/GenBank/DDBJ whole genome shotgun (WGS) entry which is preliminary data.</text>
</comment>
<comment type="function">
    <text evidence="9">Carrier of the growing fatty acid chain in fatty acid biosynthesis. May be involved in the synthesis of short and medium chain fatty acids. Accessory and non-catalytic subunit of the mitochondrial membrane respiratory chain NADH dehydrogenase (Complex I), which functions in the transfer of electrons from NADH to the respiratory chain.</text>
</comment>
<comment type="pathway">
    <text evidence="1">Lipid metabolism; fatty acid biosynthesis.</text>
</comment>
<accession>A0AAP0KFE1</accession>
<dbReference type="HAMAP" id="MF_01217">
    <property type="entry name" value="Acyl_carrier"/>
    <property type="match status" value="1"/>
</dbReference>
<dbReference type="PROSITE" id="PS50075">
    <property type="entry name" value="CARRIER"/>
    <property type="match status" value="1"/>
</dbReference>
<organism evidence="13 14">
    <name type="scientific">Stephania yunnanensis</name>
    <dbReference type="NCBI Taxonomy" id="152371"/>
    <lineage>
        <taxon>Eukaryota</taxon>
        <taxon>Viridiplantae</taxon>
        <taxon>Streptophyta</taxon>
        <taxon>Embryophyta</taxon>
        <taxon>Tracheophyta</taxon>
        <taxon>Spermatophyta</taxon>
        <taxon>Magnoliopsida</taxon>
        <taxon>Ranunculales</taxon>
        <taxon>Menispermaceae</taxon>
        <taxon>Menispermoideae</taxon>
        <taxon>Cissampelideae</taxon>
        <taxon>Stephania</taxon>
    </lineage>
</organism>
<keyword evidence="5" id="KW-0597">Phosphoprotein</keyword>
<dbReference type="GO" id="GO:0005739">
    <property type="term" value="C:mitochondrion"/>
    <property type="evidence" value="ECO:0007669"/>
    <property type="project" value="UniProtKB-ARBA"/>
</dbReference>
<gene>
    <name evidence="13" type="ORF">Syun_009349</name>
</gene>
<keyword evidence="3 11" id="KW-0596">Phosphopantetheine</keyword>
<keyword evidence="14" id="KW-1185">Reference proteome</keyword>
<comment type="subunit">
    <text evidence="10">Complex I is composed of at least 49 different subunits.</text>
</comment>
<dbReference type="AlphaFoldDB" id="A0AAP0KFE1"/>
<dbReference type="InterPro" id="IPR003231">
    <property type="entry name" value="ACP"/>
</dbReference>
<dbReference type="InterPro" id="IPR036736">
    <property type="entry name" value="ACP-like_sf"/>
</dbReference>
<dbReference type="FunFam" id="1.10.1200.10:FF:000003">
    <property type="entry name" value="Acyl carrier protein"/>
    <property type="match status" value="1"/>
</dbReference>
<evidence type="ECO:0000256" key="5">
    <source>
        <dbReference type="ARBA" id="ARBA00022553"/>
    </source>
</evidence>
<dbReference type="GO" id="GO:0000035">
    <property type="term" value="F:acyl binding"/>
    <property type="evidence" value="ECO:0007669"/>
    <property type="project" value="TreeGrafter"/>
</dbReference>
<keyword evidence="4 11" id="KW-0444">Lipid biosynthesis</keyword>
<keyword evidence="6" id="KW-0276">Fatty acid metabolism</keyword>
<dbReference type="EMBL" id="JBBNAF010000004">
    <property type="protein sequence ID" value="KAK9151040.1"/>
    <property type="molecule type" value="Genomic_DNA"/>
</dbReference>
<evidence type="ECO:0000256" key="1">
    <source>
        <dbReference type="ARBA" id="ARBA00005194"/>
    </source>
</evidence>
<dbReference type="SUPFAM" id="SSF47336">
    <property type="entry name" value="ACP-like"/>
    <property type="match status" value="1"/>
</dbReference>
<proteinExistence type="inferred from homology"/>
<dbReference type="PANTHER" id="PTHR20863:SF71">
    <property type="entry name" value="ACYL CARRIER PROTEIN 2, MITOCHONDRIAL"/>
    <property type="match status" value="1"/>
</dbReference>
<evidence type="ECO:0000259" key="12">
    <source>
        <dbReference type="PROSITE" id="PS50075"/>
    </source>
</evidence>
<dbReference type="InterPro" id="IPR009081">
    <property type="entry name" value="PP-bd_ACP"/>
</dbReference>
<evidence type="ECO:0000256" key="3">
    <source>
        <dbReference type="ARBA" id="ARBA00022450"/>
    </source>
</evidence>
<dbReference type="Pfam" id="PF00550">
    <property type="entry name" value="PP-binding"/>
    <property type="match status" value="1"/>
</dbReference>
<name>A0AAP0KFE1_9MAGN</name>
<reference evidence="13 14" key="1">
    <citation type="submission" date="2024-01" db="EMBL/GenBank/DDBJ databases">
        <title>Genome assemblies of Stephania.</title>
        <authorList>
            <person name="Yang L."/>
        </authorList>
    </citation>
    <scope>NUCLEOTIDE SEQUENCE [LARGE SCALE GENOMIC DNA]</scope>
    <source>
        <strain evidence="13">YNDBR</strain>
        <tissue evidence="13">Leaf</tissue>
    </source>
</reference>
<evidence type="ECO:0000256" key="10">
    <source>
        <dbReference type="ARBA" id="ARBA00063067"/>
    </source>
</evidence>